<dbReference type="AlphaFoldDB" id="M7C7A4"/>
<reference evidence="2" key="1">
    <citation type="journal article" date="2013" name="Nat. Genet.">
        <title>The draft genomes of soft-shell turtle and green sea turtle yield insights into the development and evolution of the turtle-specific body plan.</title>
        <authorList>
            <person name="Wang Z."/>
            <person name="Pascual-Anaya J."/>
            <person name="Zadissa A."/>
            <person name="Li W."/>
            <person name="Niimura Y."/>
            <person name="Huang Z."/>
            <person name="Li C."/>
            <person name="White S."/>
            <person name="Xiong Z."/>
            <person name="Fang D."/>
            <person name="Wang B."/>
            <person name="Ming Y."/>
            <person name="Chen Y."/>
            <person name="Zheng Y."/>
            <person name="Kuraku S."/>
            <person name="Pignatelli M."/>
            <person name="Herrero J."/>
            <person name="Beal K."/>
            <person name="Nozawa M."/>
            <person name="Li Q."/>
            <person name="Wang J."/>
            <person name="Zhang H."/>
            <person name="Yu L."/>
            <person name="Shigenobu S."/>
            <person name="Wang J."/>
            <person name="Liu J."/>
            <person name="Flicek P."/>
            <person name="Searle S."/>
            <person name="Wang J."/>
            <person name="Kuratani S."/>
            <person name="Yin Y."/>
            <person name="Aken B."/>
            <person name="Zhang G."/>
            <person name="Irie N."/>
        </authorList>
    </citation>
    <scope>NUCLEOTIDE SEQUENCE [LARGE SCALE GENOMIC DNA]</scope>
</reference>
<keyword evidence="2" id="KW-1185">Reference proteome</keyword>
<dbReference type="EMBL" id="KB525358">
    <property type="protein sequence ID" value="EMP36447.1"/>
    <property type="molecule type" value="Genomic_DNA"/>
</dbReference>
<evidence type="ECO:0000313" key="2">
    <source>
        <dbReference type="Proteomes" id="UP000031443"/>
    </source>
</evidence>
<name>M7C7A4_CHEMY</name>
<dbReference type="Proteomes" id="UP000031443">
    <property type="component" value="Unassembled WGS sequence"/>
</dbReference>
<evidence type="ECO:0000313" key="1">
    <source>
        <dbReference type="EMBL" id="EMP36447.1"/>
    </source>
</evidence>
<accession>M7C7A4</accession>
<sequence>MSTLRIGLTGSNQSSRDRFIVSSLDAINRPLSARPSFQWSTGVDMRRRSRRGSVSPLLTTVKIPQKRKVLKDPGPCTEAEPG</sequence>
<protein>
    <submittedName>
        <fullName evidence="1">Uncharacterized protein</fullName>
    </submittedName>
</protein>
<proteinExistence type="predicted"/>
<organism evidence="1 2">
    <name type="scientific">Chelonia mydas</name>
    <name type="common">Green sea-turtle</name>
    <name type="synonym">Chelonia agassizi</name>
    <dbReference type="NCBI Taxonomy" id="8469"/>
    <lineage>
        <taxon>Eukaryota</taxon>
        <taxon>Metazoa</taxon>
        <taxon>Chordata</taxon>
        <taxon>Craniata</taxon>
        <taxon>Vertebrata</taxon>
        <taxon>Euteleostomi</taxon>
        <taxon>Archelosauria</taxon>
        <taxon>Testudinata</taxon>
        <taxon>Testudines</taxon>
        <taxon>Cryptodira</taxon>
        <taxon>Durocryptodira</taxon>
        <taxon>Americhelydia</taxon>
        <taxon>Chelonioidea</taxon>
        <taxon>Cheloniidae</taxon>
        <taxon>Chelonia</taxon>
    </lineage>
</organism>
<gene>
    <name evidence="1" type="ORF">UY3_06429</name>
</gene>